<sequence length="514" mass="54973">MKKIQTFKLALAALLLSSSAAFPFVATVSAAAPEAPPVSSAPNWTPTQIDAYAEAAMQRLHIPGLAVGIVRGDRILYAQGYGSAGPGAGPMTAQTPLAIGSTTKSFTALAVMQLVERGEIALDAPVTDYMPEFSLADPARSADITVSDLLHQSSGLSTYDGVAFLSRGTGTLEHHVADLRKVSQTQPAGVGYQYSNLNYNILGAIVERVSGLSYEDYVQRRIFDPLGMHNSFPSPERARTAWTERSGLRPPSGHQFLFGLTVPTRLADHSGTVPSGYLVSTAEDMSKYLLMQMNDGSAGEERLLSAENTELMRQPSADMHDGSFYGMGWVLTGDSAGHNGTTENTYSEMRIRDGYGIFVLANSVDPLVVGYSGLIPGIDDILHGRAPSLDSLPDFVKLYGIADGIVLAIALLFAGSVRSLFRWRKAFRPTGWKIAWNSALLLVCNVAFPLLTLHVLAGLAPWDVALTWAPGIGWGLVLLPWMLFVTGGLKLALMLRAIAGRRRAVPGEAHGTAA</sequence>
<dbReference type="KEGG" id="saca:FFV09_06090"/>
<keyword evidence="5" id="KW-1185">Reference proteome</keyword>
<evidence type="ECO:0000256" key="1">
    <source>
        <dbReference type="SAM" id="Phobius"/>
    </source>
</evidence>
<evidence type="ECO:0000256" key="2">
    <source>
        <dbReference type="SAM" id="SignalP"/>
    </source>
</evidence>
<dbReference type="PANTHER" id="PTHR46825:SF9">
    <property type="entry name" value="BETA-LACTAMASE-RELATED DOMAIN-CONTAINING PROTEIN"/>
    <property type="match status" value="1"/>
</dbReference>
<proteinExistence type="predicted"/>
<dbReference type="OrthoDB" id="846150at2"/>
<dbReference type="Proteomes" id="UP000316968">
    <property type="component" value="Chromosome"/>
</dbReference>
<feature type="domain" description="Beta-lactamase-related" evidence="3">
    <location>
        <begin position="49"/>
        <end position="366"/>
    </location>
</feature>
<dbReference type="RefSeq" id="WP_141446969.1">
    <property type="nucleotide sequence ID" value="NZ_CP041217.1"/>
</dbReference>
<evidence type="ECO:0000259" key="3">
    <source>
        <dbReference type="Pfam" id="PF00144"/>
    </source>
</evidence>
<keyword evidence="1" id="KW-0812">Transmembrane</keyword>
<feature type="transmembrane region" description="Helical" evidence="1">
    <location>
        <begin position="398"/>
        <end position="417"/>
    </location>
</feature>
<dbReference type="SUPFAM" id="SSF56601">
    <property type="entry name" value="beta-lactamase/transpeptidase-like"/>
    <property type="match status" value="1"/>
</dbReference>
<feature type="signal peptide" evidence="2">
    <location>
        <begin position="1"/>
        <end position="23"/>
    </location>
</feature>
<dbReference type="PANTHER" id="PTHR46825">
    <property type="entry name" value="D-ALANYL-D-ALANINE-CARBOXYPEPTIDASE/ENDOPEPTIDASE AMPH"/>
    <property type="match status" value="1"/>
</dbReference>
<dbReference type="AlphaFoldDB" id="A0A4Y6UW22"/>
<evidence type="ECO:0000313" key="5">
    <source>
        <dbReference type="Proteomes" id="UP000316968"/>
    </source>
</evidence>
<keyword evidence="2" id="KW-0732">Signal</keyword>
<dbReference type="Gene3D" id="3.40.710.10">
    <property type="entry name" value="DD-peptidase/beta-lactamase superfamily"/>
    <property type="match status" value="1"/>
</dbReference>
<organism evidence="4 5">
    <name type="scientific">Saccharibacillus brassicae</name>
    <dbReference type="NCBI Taxonomy" id="2583377"/>
    <lineage>
        <taxon>Bacteria</taxon>
        <taxon>Bacillati</taxon>
        <taxon>Bacillota</taxon>
        <taxon>Bacilli</taxon>
        <taxon>Bacillales</taxon>
        <taxon>Paenibacillaceae</taxon>
        <taxon>Saccharibacillus</taxon>
    </lineage>
</organism>
<accession>A0A4Y6UW22</accession>
<dbReference type="Pfam" id="PF00144">
    <property type="entry name" value="Beta-lactamase"/>
    <property type="match status" value="1"/>
</dbReference>
<feature type="transmembrane region" description="Helical" evidence="1">
    <location>
        <begin position="472"/>
        <end position="493"/>
    </location>
</feature>
<dbReference type="InterPro" id="IPR001466">
    <property type="entry name" value="Beta-lactam-related"/>
</dbReference>
<gene>
    <name evidence="4" type="ORF">FFV09_06090</name>
</gene>
<feature type="chain" id="PRO_5038334456" evidence="2">
    <location>
        <begin position="24"/>
        <end position="514"/>
    </location>
</feature>
<protein>
    <submittedName>
        <fullName evidence="4">Beta-lactamase family protein</fullName>
    </submittedName>
</protein>
<keyword evidence="1" id="KW-1133">Transmembrane helix</keyword>
<keyword evidence="1" id="KW-0472">Membrane</keyword>
<dbReference type="EMBL" id="CP041217">
    <property type="protein sequence ID" value="QDH20467.1"/>
    <property type="molecule type" value="Genomic_DNA"/>
</dbReference>
<dbReference type="InterPro" id="IPR050491">
    <property type="entry name" value="AmpC-like"/>
</dbReference>
<name>A0A4Y6UW22_SACBS</name>
<reference evidence="4 5" key="1">
    <citation type="submission" date="2019-06" db="EMBL/GenBank/DDBJ databases">
        <title>Saccharibacillus brassicae sp. nov., an endophytic bacterium isolated from Chinese cabbage seeds (Brassica pekinensis).</title>
        <authorList>
            <person name="Jiang L."/>
            <person name="Lee J."/>
            <person name="Kim S.W."/>
        </authorList>
    </citation>
    <scope>NUCLEOTIDE SEQUENCE [LARGE SCALE GENOMIC DNA]</scope>
    <source>
        <strain evidence="5">KCTC 43072 / ATSA2</strain>
    </source>
</reference>
<dbReference type="InterPro" id="IPR012338">
    <property type="entry name" value="Beta-lactam/transpept-like"/>
</dbReference>
<feature type="transmembrane region" description="Helical" evidence="1">
    <location>
        <begin position="438"/>
        <end position="460"/>
    </location>
</feature>
<evidence type="ECO:0000313" key="4">
    <source>
        <dbReference type="EMBL" id="QDH20467.1"/>
    </source>
</evidence>